<accession>A0A453PK23</accession>
<sequence length="117" mass="12485">MGRMSAAGRRRAPGGAEVRGRGGHGFRAALVCLGTALVLDARMPRIWPSRMRAAAWMRVWRAALRCRGMAARPRVGHGRVVAGEARRGRAHGMARPARIWRAAGVSCSCSSAVAVQA</sequence>
<protein>
    <submittedName>
        <fullName evidence="1">Uncharacterized protein</fullName>
    </submittedName>
</protein>
<proteinExistence type="predicted"/>
<keyword evidence="2" id="KW-1185">Reference proteome</keyword>
<reference evidence="2" key="1">
    <citation type="journal article" date="2014" name="Science">
        <title>Ancient hybridizations among the ancestral genomes of bread wheat.</title>
        <authorList>
            <consortium name="International Wheat Genome Sequencing Consortium,"/>
            <person name="Marcussen T."/>
            <person name="Sandve S.R."/>
            <person name="Heier L."/>
            <person name="Spannagl M."/>
            <person name="Pfeifer M."/>
            <person name="Jakobsen K.S."/>
            <person name="Wulff B.B."/>
            <person name="Steuernagel B."/>
            <person name="Mayer K.F."/>
            <person name="Olsen O.A."/>
        </authorList>
    </citation>
    <scope>NUCLEOTIDE SEQUENCE [LARGE SCALE GENOMIC DNA]</scope>
    <source>
        <strain evidence="2">cv. AL8/78</strain>
    </source>
</reference>
<dbReference type="Gramene" id="AET6Gv20759400.1">
    <property type="protein sequence ID" value="AET6Gv20759400.1"/>
    <property type="gene ID" value="AET6Gv20759400"/>
</dbReference>
<reference evidence="2" key="2">
    <citation type="journal article" date="2017" name="Nat. Plants">
        <title>The Aegilops tauschii genome reveals multiple impacts of transposons.</title>
        <authorList>
            <person name="Zhao G."/>
            <person name="Zou C."/>
            <person name="Li K."/>
            <person name="Wang K."/>
            <person name="Li T."/>
            <person name="Gao L."/>
            <person name="Zhang X."/>
            <person name="Wang H."/>
            <person name="Yang Z."/>
            <person name="Liu X."/>
            <person name="Jiang W."/>
            <person name="Mao L."/>
            <person name="Kong X."/>
            <person name="Jiao Y."/>
            <person name="Jia J."/>
        </authorList>
    </citation>
    <scope>NUCLEOTIDE SEQUENCE [LARGE SCALE GENOMIC DNA]</scope>
    <source>
        <strain evidence="2">cv. AL8/78</strain>
    </source>
</reference>
<reference evidence="1" key="3">
    <citation type="journal article" date="2017" name="Nature">
        <title>Genome sequence of the progenitor of the wheat D genome Aegilops tauschii.</title>
        <authorList>
            <person name="Luo M.C."/>
            <person name="Gu Y.Q."/>
            <person name="Puiu D."/>
            <person name="Wang H."/>
            <person name="Twardziok S.O."/>
            <person name="Deal K.R."/>
            <person name="Huo N."/>
            <person name="Zhu T."/>
            <person name="Wang L."/>
            <person name="Wang Y."/>
            <person name="McGuire P.E."/>
            <person name="Liu S."/>
            <person name="Long H."/>
            <person name="Ramasamy R.K."/>
            <person name="Rodriguez J.C."/>
            <person name="Van S.L."/>
            <person name="Yuan L."/>
            <person name="Wang Z."/>
            <person name="Xia Z."/>
            <person name="Xiao L."/>
            <person name="Anderson O.D."/>
            <person name="Ouyang S."/>
            <person name="Liang Y."/>
            <person name="Zimin A.V."/>
            <person name="Pertea G."/>
            <person name="Qi P."/>
            <person name="Bennetzen J.L."/>
            <person name="Dai X."/>
            <person name="Dawson M.W."/>
            <person name="Muller H.G."/>
            <person name="Kugler K."/>
            <person name="Rivarola-Duarte L."/>
            <person name="Spannagl M."/>
            <person name="Mayer K.F.X."/>
            <person name="Lu F.H."/>
            <person name="Bevan M.W."/>
            <person name="Leroy P."/>
            <person name="Li P."/>
            <person name="You F.M."/>
            <person name="Sun Q."/>
            <person name="Liu Z."/>
            <person name="Lyons E."/>
            <person name="Wicker T."/>
            <person name="Salzberg S.L."/>
            <person name="Devos K.M."/>
            <person name="Dvorak J."/>
        </authorList>
    </citation>
    <scope>NUCLEOTIDE SEQUENCE [LARGE SCALE GENOMIC DNA]</scope>
    <source>
        <strain evidence="1">cv. AL8/78</strain>
    </source>
</reference>
<dbReference type="AlphaFoldDB" id="A0A453PK23"/>
<evidence type="ECO:0000313" key="2">
    <source>
        <dbReference type="Proteomes" id="UP000015105"/>
    </source>
</evidence>
<dbReference type="EnsemblPlants" id="AET6Gv20759400.1">
    <property type="protein sequence ID" value="AET6Gv20759400.1"/>
    <property type="gene ID" value="AET6Gv20759400"/>
</dbReference>
<organism evidence="1 2">
    <name type="scientific">Aegilops tauschii subsp. strangulata</name>
    <name type="common">Goatgrass</name>
    <dbReference type="NCBI Taxonomy" id="200361"/>
    <lineage>
        <taxon>Eukaryota</taxon>
        <taxon>Viridiplantae</taxon>
        <taxon>Streptophyta</taxon>
        <taxon>Embryophyta</taxon>
        <taxon>Tracheophyta</taxon>
        <taxon>Spermatophyta</taxon>
        <taxon>Magnoliopsida</taxon>
        <taxon>Liliopsida</taxon>
        <taxon>Poales</taxon>
        <taxon>Poaceae</taxon>
        <taxon>BOP clade</taxon>
        <taxon>Pooideae</taxon>
        <taxon>Triticodae</taxon>
        <taxon>Triticeae</taxon>
        <taxon>Triticinae</taxon>
        <taxon>Aegilops</taxon>
    </lineage>
</organism>
<dbReference type="Proteomes" id="UP000015105">
    <property type="component" value="Chromosome 6D"/>
</dbReference>
<reference evidence="1" key="4">
    <citation type="submission" date="2019-03" db="UniProtKB">
        <authorList>
            <consortium name="EnsemblPlants"/>
        </authorList>
    </citation>
    <scope>IDENTIFICATION</scope>
</reference>
<name>A0A453PK23_AEGTS</name>
<reference evidence="1" key="5">
    <citation type="journal article" date="2021" name="G3 (Bethesda)">
        <title>Aegilops tauschii genome assembly Aet v5.0 features greater sequence contiguity and improved annotation.</title>
        <authorList>
            <person name="Wang L."/>
            <person name="Zhu T."/>
            <person name="Rodriguez J.C."/>
            <person name="Deal K.R."/>
            <person name="Dubcovsky J."/>
            <person name="McGuire P.E."/>
            <person name="Lux T."/>
            <person name="Spannagl M."/>
            <person name="Mayer K.F.X."/>
            <person name="Baldrich P."/>
            <person name="Meyers B.C."/>
            <person name="Huo N."/>
            <person name="Gu Y.Q."/>
            <person name="Zhou H."/>
            <person name="Devos K.M."/>
            <person name="Bennetzen J.L."/>
            <person name="Unver T."/>
            <person name="Budak H."/>
            <person name="Gulick P.J."/>
            <person name="Galiba G."/>
            <person name="Kalapos B."/>
            <person name="Nelson D.R."/>
            <person name="Li P."/>
            <person name="You F.M."/>
            <person name="Luo M.C."/>
            <person name="Dvorak J."/>
        </authorList>
    </citation>
    <scope>NUCLEOTIDE SEQUENCE [LARGE SCALE GENOMIC DNA]</scope>
    <source>
        <strain evidence="1">cv. AL8/78</strain>
    </source>
</reference>
<evidence type="ECO:0000313" key="1">
    <source>
        <dbReference type="EnsemblPlants" id="AET6Gv20759400.1"/>
    </source>
</evidence>